<sequence>MIIPSLFGAWAVIVAWTLLIKVVIFYDPFFVLPFTVYFYFLTKLNEHNKNYWHLLNEITISESLKIAKTTEMVSQMSSFSQTSSYLTSYFVSHPTLCSSLFQTFQESFKRCHRNKHQYIKRRNHFKPILGTIVEVKEMVDEYLGSLPYPPPSYSFLEKHRQKHIRKRDQFRFIPILGTIQEVSNDYLGIETCV</sequence>
<keyword evidence="1" id="KW-0472">Membrane</keyword>
<evidence type="ECO:0000256" key="1">
    <source>
        <dbReference type="SAM" id="Phobius"/>
    </source>
</evidence>
<feature type="transmembrane region" description="Helical" evidence="1">
    <location>
        <begin position="6"/>
        <end position="39"/>
    </location>
</feature>
<dbReference type="AlphaFoldDB" id="A0A8X6P5C3"/>
<proteinExistence type="predicted"/>
<dbReference type="EMBL" id="BMAW01065157">
    <property type="protein sequence ID" value="GFT49065.1"/>
    <property type="molecule type" value="Genomic_DNA"/>
</dbReference>
<dbReference type="Proteomes" id="UP000887013">
    <property type="component" value="Unassembled WGS sequence"/>
</dbReference>
<accession>A0A8X6P5C3</accession>
<organism evidence="2 3">
    <name type="scientific">Nephila pilipes</name>
    <name type="common">Giant wood spider</name>
    <name type="synonym">Nephila maculata</name>
    <dbReference type="NCBI Taxonomy" id="299642"/>
    <lineage>
        <taxon>Eukaryota</taxon>
        <taxon>Metazoa</taxon>
        <taxon>Ecdysozoa</taxon>
        <taxon>Arthropoda</taxon>
        <taxon>Chelicerata</taxon>
        <taxon>Arachnida</taxon>
        <taxon>Araneae</taxon>
        <taxon>Araneomorphae</taxon>
        <taxon>Entelegynae</taxon>
        <taxon>Araneoidea</taxon>
        <taxon>Nephilidae</taxon>
        <taxon>Nephila</taxon>
    </lineage>
</organism>
<protein>
    <submittedName>
        <fullName evidence="2">Uncharacterized protein</fullName>
    </submittedName>
</protein>
<comment type="caution">
    <text evidence="2">The sequence shown here is derived from an EMBL/GenBank/DDBJ whole genome shotgun (WGS) entry which is preliminary data.</text>
</comment>
<keyword evidence="1" id="KW-1133">Transmembrane helix</keyword>
<keyword evidence="3" id="KW-1185">Reference proteome</keyword>
<reference evidence="2" key="1">
    <citation type="submission" date="2020-08" db="EMBL/GenBank/DDBJ databases">
        <title>Multicomponent nature underlies the extraordinary mechanical properties of spider dragline silk.</title>
        <authorList>
            <person name="Kono N."/>
            <person name="Nakamura H."/>
            <person name="Mori M."/>
            <person name="Yoshida Y."/>
            <person name="Ohtoshi R."/>
            <person name="Malay A.D."/>
            <person name="Moran D.A.P."/>
            <person name="Tomita M."/>
            <person name="Numata K."/>
            <person name="Arakawa K."/>
        </authorList>
    </citation>
    <scope>NUCLEOTIDE SEQUENCE</scope>
</reference>
<evidence type="ECO:0000313" key="3">
    <source>
        <dbReference type="Proteomes" id="UP000887013"/>
    </source>
</evidence>
<gene>
    <name evidence="2" type="ORF">NPIL_495981</name>
</gene>
<keyword evidence="1" id="KW-0812">Transmembrane</keyword>
<name>A0A8X6P5C3_NEPPI</name>
<evidence type="ECO:0000313" key="2">
    <source>
        <dbReference type="EMBL" id="GFT49065.1"/>
    </source>
</evidence>